<dbReference type="PANTHER" id="PTHR13208">
    <property type="entry name" value="MEDIATOR OF RNA POLYMERASE II TRANSCRIPTION SUBUNIT 4"/>
    <property type="match status" value="1"/>
</dbReference>
<evidence type="ECO:0000256" key="8">
    <source>
        <dbReference type="RuleBase" id="RU364141"/>
    </source>
</evidence>
<dbReference type="InterPro" id="IPR019258">
    <property type="entry name" value="Mediator_Med4"/>
</dbReference>
<dbReference type="PANTHER" id="PTHR13208:SF2">
    <property type="entry name" value="MEDIATOR OF RNA POLYMERASE II TRANSCRIPTION SUBUNIT 4"/>
    <property type="match status" value="1"/>
</dbReference>
<dbReference type="AlphaFoldDB" id="A0A4V6TNG7"/>
<gene>
    <name evidence="8" type="primary">MED4</name>
    <name evidence="9" type="ORF">E3P86_04078</name>
</gene>
<comment type="subcellular location">
    <subcellularLocation>
        <location evidence="1 8">Nucleus</location>
    </subcellularLocation>
</comment>
<reference evidence="9 10" key="1">
    <citation type="submission" date="2019-03" db="EMBL/GenBank/DDBJ databases">
        <title>Sequencing 23 genomes of Wallemia ichthyophaga.</title>
        <authorList>
            <person name="Gostincar C."/>
        </authorList>
    </citation>
    <scope>NUCLEOTIDE SEQUENCE [LARGE SCALE GENOMIC DNA]</scope>
    <source>
        <strain evidence="9 10">EXF-6200</strain>
    </source>
</reference>
<organism evidence="9 10">
    <name type="scientific">Wallemia ichthyophaga</name>
    <dbReference type="NCBI Taxonomy" id="245174"/>
    <lineage>
        <taxon>Eukaryota</taxon>
        <taxon>Fungi</taxon>
        <taxon>Dikarya</taxon>
        <taxon>Basidiomycota</taxon>
        <taxon>Wallemiomycotina</taxon>
        <taxon>Wallemiomycetes</taxon>
        <taxon>Wallemiales</taxon>
        <taxon>Wallemiaceae</taxon>
        <taxon>Wallemia</taxon>
    </lineage>
</organism>
<keyword evidence="5 8" id="KW-0804">Transcription</keyword>
<evidence type="ECO:0000256" key="6">
    <source>
        <dbReference type="ARBA" id="ARBA00023242"/>
    </source>
</evidence>
<dbReference type="EMBL" id="SPOI01000452">
    <property type="protein sequence ID" value="TIB27604.1"/>
    <property type="molecule type" value="Genomic_DNA"/>
</dbReference>
<proteinExistence type="inferred from homology"/>
<dbReference type="GO" id="GO:0070847">
    <property type="term" value="C:core mediator complex"/>
    <property type="evidence" value="ECO:0007669"/>
    <property type="project" value="TreeGrafter"/>
</dbReference>
<evidence type="ECO:0000256" key="5">
    <source>
        <dbReference type="ARBA" id="ARBA00023163"/>
    </source>
</evidence>
<feature type="non-terminal residue" evidence="9">
    <location>
        <position position="246"/>
    </location>
</feature>
<sequence length="246" mass="27262">MAEAVIATPHSPRYVRLAARTAPGYADDERLNWIAVLVIPRTETVSLDERILHPCGLLYAALFASLSSQPVKPGRVSVGALAQLSQLDSALAVHLEELRGHQLRQGIIAALETDIIELEESIQHSLHTLKQSQNDLGRIVQDSDKDKAQMRAAEESKIPHETLLEYAQKLAAFTHAPPSLTTNDSHAPQQPFNMPFPTESNMRRGILFAQGEEHTLTLEMGESREVEAEKVVHHPINSTAQEQQHM</sequence>
<accession>A0A4V6TNG7</accession>
<comment type="subunit">
    <text evidence="8">Component of the Mediator complex.</text>
</comment>
<protein>
    <recommendedName>
        <fullName evidence="3 8">Mediator of RNA polymerase II transcription subunit 4</fullName>
    </recommendedName>
    <alternativeName>
        <fullName evidence="7 8">Mediator complex subunit 4</fullName>
    </alternativeName>
</protein>
<keyword evidence="6 8" id="KW-0539">Nucleus</keyword>
<keyword evidence="4 8" id="KW-0805">Transcription regulation</keyword>
<evidence type="ECO:0000256" key="3">
    <source>
        <dbReference type="ARBA" id="ARBA00020629"/>
    </source>
</evidence>
<comment type="similarity">
    <text evidence="2 8">Belongs to the Mediator complex subunit 4 family.</text>
</comment>
<dbReference type="GO" id="GO:0016592">
    <property type="term" value="C:mediator complex"/>
    <property type="evidence" value="ECO:0007669"/>
    <property type="project" value="InterPro"/>
</dbReference>
<comment type="function">
    <text evidence="8">Component of the Mediator complex, a coactivator involved in the regulated transcription of nearly all RNA polymerase II-dependent genes. Mediator functions as a bridge to convey information from gene-specific regulatory proteins to the basal RNA polymerase II transcription machinery. Mediator is recruited to promoters by direct interactions with regulatory proteins and serves as a scaffold for the assembly of a functional preinitiation complex with RNA polymerase II and the general transcription factors.</text>
</comment>
<evidence type="ECO:0000313" key="9">
    <source>
        <dbReference type="EMBL" id="TIB27604.1"/>
    </source>
</evidence>
<evidence type="ECO:0000313" key="10">
    <source>
        <dbReference type="Proteomes" id="UP000310689"/>
    </source>
</evidence>
<dbReference type="GO" id="GO:0003712">
    <property type="term" value="F:transcription coregulator activity"/>
    <property type="evidence" value="ECO:0007669"/>
    <property type="project" value="InterPro"/>
</dbReference>
<keyword evidence="8" id="KW-0010">Activator</keyword>
<evidence type="ECO:0000256" key="7">
    <source>
        <dbReference type="ARBA" id="ARBA00031257"/>
    </source>
</evidence>
<comment type="caution">
    <text evidence="9">The sequence shown here is derived from an EMBL/GenBank/DDBJ whole genome shotgun (WGS) entry which is preliminary data.</text>
</comment>
<evidence type="ECO:0000256" key="2">
    <source>
        <dbReference type="ARBA" id="ARBA00009626"/>
    </source>
</evidence>
<dbReference type="GO" id="GO:0006357">
    <property type="term" value="P:regulation of transcription by RNA polymerase II"/>
    <property type="evidence" value="ECO:0007669"/>
    <property type="project" value="InterPro"/>
</dbReference>
<name>A0A4V6TNG7_WALIC</name>
<evidence type="ECO:0000256" key="1">
    <source>
        <dbReference type="ARBA" id="ARBA00004123"/>
    </source>
</evidence>
<dbReference type="Proteomes" id="UP000310689">
    <property type="component" value="Unassembled WGS sequence"/>
</dbReference>
<evidence type="ECO:0000256" key="4">
    <source>
        <dbReference type="ARBA" id="ARBA00023015"/>
    </source>
</evidence>
<dbReference type="Pfam" id="PF10018">
    <property type="entry name" value="Med4"/>
    <property type="match status" value="1"/>
</dbReference>